<dbReference type="AlphaFoldDB" id="A0A1Q9EJR5"/>
<organism evidence="2 3">
    <name type="scientific">Symbiodinium microadriaticum</name>
    <name type="common">Dinoflagellate</name>
    <name type="synonym">Zooxanthella microadriatica</name>
    <dbReference type="NCBI Taxonomy" id="2951"/>
    <lineage>
        <taxon>Eukaryota</taxon>
        <taxon>Sar</taxon>
        <taxon>Alveolata</taxon>
        <taxon>Dinophyceae</taxon>
        <taxon>Suessiales</taxon>
        <taxon>Symbiodiniaceae</taxon>
        <taxon>Symbiodinium</taxon>
    </lineage>
</organism>
<dbReference type="OMA" id="NCECERR"/>
<dbReference type="InterPro" id="IPR056288">
    <property type="entry name" value="CEP76_C"/>
</dbReference>
<reference evidence="2 3" key="1">
    <citation type="submission" date="2016-02" db="EMBL/GenBank/DDBJ databases">
        <title>Genome analysis of coral dinoflagellate symbionts highlights evolutionary adaptations to a symbiotic lifestyle.</title>
        <authorList>
            <person name="Aranda M."/>
            <person name="Li Y."/>
            <person name="Liew Y.J."/>
            <person name="Baumgarten S."/>
            <person name="Simakov O."/>
            <person name="Wilson M."/>
            <person name="Piel J."/>
            <person name="Ashoor H."/>
            <person name="Bougouffa S."/>
            <person name="Bajic V.B."/>
            <person name="Ryu T."/>
            <person name="Ravasi T."/>
            <person name="Bayer T."/>
            <person name="Micklem G."/>
            <person name="Kim H."/>
            <person name="Bhak J."/>
            <person name="Lajeunesse T.C."/>
            <person name="Voolstra C.R."/>
        </authorList>
    </citation>
    <scope>NUCLEOTIDE SEQUENCE [LARGE SCALE GENOMIC DNA]</scope>
    <source>
        <strain evidence="2 3">CCMP2467</strain>
    </source>
</reference>
<accession>A0A1Q9EJR5</accession>
<dbReference type="OrthoDB" id="5527234at2759"/>
<evidence type="ECO:0000259" key="1">
    <source>
        <dbReference type="Pfam" id="PF24652"/>
    </source>
</evidence>
<evidence type="ECO:0000313" key="2">
    <source>
        <dbReference type="EMBL" id="OLQ07591.1"/>
    </source>
</evidence>
<protein>
    <submittedName>
        <fullName evidence="2">Centrosomal protein of 76 kDa</fullName>
    </submittedName>
</protein>
<sequence>MGLCLLPRTPGKQCFPILDVLRLYPSTFCPGIADLALKMWPPPMDSEPLEEAIESKLGAAIRSHREAAGLPTRLDSHLAQLLHVALVNCECERRGLPSQAAVFEGLASRVCAPGEVLRATPVQFNHLRVSLFWSALSDRSSIREVLASPATTAFAVRARVVRQPEDAVAVWVLIAAKGKM</sequence>
<comment type="caution">
    <text evidence="2">The sequence shown here is derived from an EMBL/GenBank/DDBJ whole genome shotgun (WGS) entry which is preliminary data.</text>
</comment>
<dbReference type="InterPro" id="IPR052299">
    <property type="entry name" value="CEP76"/>
</dbReference>
<dbReference type="PANTHER" id="PTHR46436:SF1">
    <property type="entry name" value="CENTROSOMAL PROTEIN OF 76 KDA"/>
    <property type="match status" value="1"/>
</dbReference>
<dbReference type="Proteomes" id="UP000186817">
    <property type="component" value="Unassembled WGS sequence"/>
</dbReference>
<feature type="domain" description="Centrosomal protein of 76 kDa C-terminal" evidence="1">
    <location>
        <begin position="43"/>
        <end position="178"/>
    </location>
</feature>
<dbReference type="EMBL" id="LSRX01000135">
    <property type="protein sequence ID" value="OLQ07591.1"/>
    <property type="molecule type" value="Genomic_DNA"/>
</dbReference>
<keyword evidence="3" id="KW-1185">Reference proteome</keyword>
<name>A0A1Q9EJR5_SYMMI</name>
<proteinExistence type="predicted"/>
<dbReference type="PANTHER" id="PTHR46436">
    <property type="entry name" value="CENTROSOMAL PROTEIN OF 76 KDA"/>
    <property type="match status" value="1"/>
</dbReference>
<evidence type="ECO:0000313" key="3">
    <source>
        <dbReference type="Proteomes" id="UP000186817"/>
    </source>
</evidence>
<dbReference type="Pfam" id="PF24652">
    <property type="entry name" value="CEP76_C"/>
    <property type="match status" value="1"/>
</dbReference>
<gene>
    <name evidence="2" type="primary">cep76</name>
    <name evidence="2" type="ORF">AK812_SmicGene8989</name>
</gene>